<protein>
    <submittedName>
        <fullName evidence="2">Uncharacterized protein</fullName>
    </submittedName>
</protein>
<evidence type="ECO:0000256" key="1">
    <source>
        <dbReference type="SAM" id="SignalP"/>
    </source>
</evidence>
<gene>
    <name evidence="2" type="ORF">V5E97_28005</name>
</gene>
<dbReference type="RefSeq" id="WP_406694893.1">
    <property type="nucleotide sequence ID" value="NZ_CP155447.1"/>
</dbReference>
<reference evidence="2" key="1">
    <citation type="submission" date="2024-05" db="EMBL/GenBank/DDBJ databases">
        <title>Planctomycetes of the genus Singulisphaera possess chitinolytic capabilities.</title>
        <authorList>
            <person name="Ivanova A."/>
        </authorList>
    </citation>
    <scope>NUCLEOTIDE SEQUENCE</scope>
    <source>
        <strain evidence="2">Ch08T</strain>
    </source>
</reference>
<feature type="chain" id="PRO_5043795251" evidence="1">
    <location>
        <begin position="26"/>
        <end position="308"/>
    </location>
</feature>
<dbReference type="EMBL" id="CP155447">
    <property type="protein sequence ID" value="XBH02150.1"/>
    <property type="molecule type" value="Genomic_DNA"/>
</dbReference>
<name>A0AAU7CAJ8_9BACT</name>
<feature type="signal peptide" evidence="1">
    <location>
        <begin position="1"/>
        <end position="25"/>
    </location>
</feature>
<evidence type="ECO:0000313" key="2">
    <source>
        <dbReference type="EMBL" id="XBH02150.1"/>
    </source>
</evidence>
<keyword evidence="1" id="KW-0732">Signal</keyword>
<accession>A0AAU7CAJ8</accession>
<dbReference type="AlphaFoldDB" id="A0AAU7CAJ8"/>
<organism evidence="2">
    <name type="scientific">Singulisphaera sp. Ch08</name>
    <dbReference type="NCBI Taxonomy" id="3120278"/>
    <lineage>
        <taxon>Bacteria</taxon>
        <taxon>Pseudomonadati</taxon>
        <taxon>Planctomycetota</taxon>
        <taxon>Planctomycetia</taxon>
        <taxon>Isosphaerales</taxon>
        <taxon>Isosphaeraceae</taxon>
        <taxon>Singulisphaera</taxon>
    </lineage>
</organism>
<sequence length="308" mass="35405">MARARWHSPGLVLALAVLISASGLARSTRAQVVDDEDEVENQAVQQNFMIDESNFDIWVFGRPSLSGNVRTRLEALLTLKIAEIDRVARLTDAQKKKLELAAHGDIQRFFDKVAEKRKAFELVRHDRQKFAEIFQQLMPLQQAYNKGLFHADSIFAKTVKKTLDDRQAADFDALNAKRRRFQQQGRLGHLLATLDTNLALDRQQRQRFLKFVVEETRSPRDSTAFDDYIILYQLAQLPEERVKLYFRDPQWPIMRQLLAHSLSYKQRMKSQGILPGESSDEPWIVSVDFESPSSTSIDKKNVESSSGK</sequence>
<proteinExistence type="predicted"/>